<sequence>MWPAALITAGASAFGRLFAAGILPSTVLVTVVWLLLRADAFSSDKAGLGFSNLIPADFSIKDGGLVLLFVLAIVVVTTILQSFHFGVVRLLEGYWGDSRLAVALVRVGVNRHRSRWLRATAVLGTTGAANDVGSSGAQESPRTRRLQDQAADRRAVLRRELRTKRAADVLAAYPPDVDELLPTRLGNIMRSGERRAGERYGWRTVPAWPRLFPGLSDPVAAAYRSASDAVHTAAVFCVTFLSITLVVGAAFYDDPELWWLPPAMLMLAYVSYRGVVASAVTLGVIQQVAFDRHRFDLFEAMHVPLPGTPDEEYHLAQDLSGFFAKGGERPEEARMFLAGVRRYSHAEPQRWQWLKKLVAGKDQ</sequence>
<dbReference type="AlphaFoldDB" id="A0A1H9J5F7"/>
<gene>
    <name evidence="3" type="ORF">SAMN05216188_105228</name>
</gene>
<dbReference type="RefSeq" id="WP_089951313.1">
    <property type="nucleotide sequence ID" value="NZ_FOFR01000005.1"/>
</dbReference>
<feature type="transmembrane region" description="Helical" evidence="2">
    <location>
        <begin position="65"/>
        <end position="91"/>
    </location>
</feature>
<evidence type="ECO:0000256" key="2">
    <source>
        <dbReference type="SAM" id="Phobius"/>
    </source>
</evidence>
<dbReference type="STRING" id="402600.SAMN05216188_105228"/>
<dbReference type="Proteomes" id="UP000199352">
    <property type="component" value="Unassembled WGS sequence"/>
</dbReference>
<evidence type="ECO:0000313" key="3">
    <source>
        <dbReference type="EMBL" id="SEQ82261.1"/>
    </source>
</evidence>
<organism evidence="3 4">
    <name type="scientific">Lentzea xinjiangensis</name>
    <dbReference type="NCBI Taxonomy" id="402600"/>
    <lineage>
        <taxon>Bacteria</taxon>
        <taxon>Bacillati</taxon>
        <taxon>Actinomycetota</taxon>
        <taxon>Actinomycetes</taxon>
        <taxon>Pseudonocardiales</taxon>
        <taxon>Pseudonocardiaceae</taxon>
        <taxon>Lentzea</taxon>
    </lineage>
</organism>
<dbReference type="EMBL" id="FOFR01000005">
    <property type="protein sequence ID" value="SEQ82261.1"/>
    <property type="molecule type" value="Genomic_DNA"/>
</dbReference>
<accession>A0A1H9J5F7</accession>
<keyword evidence="4" id="KW-1185">Reference proteome</keyword>
<evidence type="ECO:0000256" key="1">
    <source>
        <dbReference type="SAM" id="MobiDB-lite"/>
    </source>
</evidence>
<reference evidence="4" key="1">
    <citation type="submission" date="2016-10" db="EMBL/GenBank/DDBJ databases">
        <authorList>
            <person name="Varghese N."/>
            <person name="Submissions S."/>
        </authorList>
    </citation>
    <scope>NUCLEOTIDE SEQUENCE [LARGE SCALE GENOMIC DNA]</scope>
    <source>
        <strain evidence="4">CGMCC 4.3525</strain>
    </source>
</reference>
<name>A0A1H9J5F7_9PSEU</name>
<feature type="region of interest" description="Disordered" evidence="1">
    <location>
        <begin position="130"/>
        <end position="150"/>
    </location>
</feature>
<evidence type="ECO:0000313" key="4">
    <source>
        <dbReference type="Proteomes" id="UP000199352"/>
    </source>
</evidence>
<keyword evidence="2" id="KW-1133">Transmembrane helix</keyword>
<feature type="transmembrane region" description="Helical" evidence="2">
    <location>
        <begin position="233"/>
        <end position="252"/>
    </location>
</feature>
<feature type="compositionally biased region" description="Basic and acidic residues" evidence="1">
    <location>
        <begin position="141"/>
        <end position="150"/>
    </location>
</feature>
<keyword evidence="2" id="KW-0472">Membrane</keyword>
<keyword evidence="2" id="KW-0812">Transmembrane</keyword>
<proteinExistence type="predicted"/>
<dbReference type="OrthoDB" id="529448at2"/>
<feature type="transmembrane region" description="Helical" evidence="2">
    <location>
        <begin position="264"/>
        <end position="285"/>
    </location>
</feature>
<protein>
    <submittedName>
        <fullName evidence="3">Uncharacterized protein</fullName>
    </submittedName>
</protein>